<keyword evidence="1" id="KW-0418">Kinase</keyword>
<accession>A0A379ICX9</accession>
<gene>
    <name evidence="1" type="ORF">NCTC10392_02508</name>
</gene>
<dbReference type="EMBL" id="UGUS01000002">
    <property type="protein sequence ID" value="SUD30586.1"/>
    <property type="molecule type" value="Genomic_DNA"/>
</dbReference>
<dbReference type="Proteomes" id="UP000255125">
    <property type="component" value="Unassembled WGS sequence"/>
</dbReference>
<evidence type="ECO:0000313" key="2">
    <source>
        <dbReference type="Proteomes" id="UP000255125"/>
    </source>
</evidence>
<keyword evidence="1" id="KW-0808">Transferase</keyword>
<proteinExistence type="predicted"/>
<dbReference type="AlphaFoldDB" id="A0A379ICX9"/>
<reference evidence="1 2" key="1">
    <citation type="submission" date="2018-06" db="EMBL/GenBank/DDBJ databases">
        <authorList>
            <consortium name="Pathogen Informatics"/>
            <person name="Doyle S."/>
        </authorList>
    </citation>
    <scope>NUCLEOTIDE SEQUENCE [LARGE SCALE GENOMIC DNA]</scope>
    <source>
        <strain evidence="1 2">NCTC10392</strain>
    </source>
</reference>
<evidence type="ECO:0000313" key="1">
    <source>
        <dbReference type="EMBL" id="SUD30586.1"/>
    </source>
</evidence>
<dbReference type="OrthoDB" id="7028668at2"/>
<sequence>MSDPRLRIVLVDADPARRMSIEKDLGYLGYHRVVPVSSLQALIVLLDNAIDTFGLLVINEETVQAAGAGFNQLLADYACIRHSLMYKGATLQVSPGTHTLFPRYGFIASGVPDRSILAQVMKQIDGQARHGVARGLPVPG</sequence>
<name>A0A379ICX9_PSEFL</name>
<dbReference type="GO" id="GO:0016301">
    <property type="term" value="F:kinase activity"/>
    <property type="evidence" value="ECO:0007669"/>
    <property type="project" value="UniProtKB-KW"/>
</dbReference>
<protein>
    <submittedName>
        <fullName evidence="1">Hisitidine kinase</fullName>
    </submittedName>
</protein>
<organism evidence="1 2">
    <name type="scientific">Pseudomonas fluorescens</name>
    <dbReference type="NCBI Taxonomy" id="294"/>
    <lineage>
        <taxon>Bacteria</taxon>
        <taxon>Pseudomonadati</taxon>
        <taxon>Pseudomonadota</taxon>
        <taxon>Gammaproteobacteria</taxon>
        <taxon>Pseudomonadales</taxon>
        <taxon>Pseudomonadaceae</taxon>
        <taxon>Pseudomonas</taxon>
    </lineage>
</organism>
<dbReference type="RefSeq" id="WP_144243142.1">
    <property type="nucleotide sequence ID" value="NZ_CP008896.1"/>
</dbReference>